<reference evidence="2" key="1">
    <citation type="journal article" date="2013" name="Nat. Genet.">
        <title>The draft genomes of soft-shell turtle and green sea turtle yield insights into the development and evolution of the turtle-specific body plan.</title>
        <authorList>
            <person name="Wang Z."/>
            <person name="Pascual-Anaya J."/>
            <person name="Zadissa A."/>
            <person name="Li W."/>
            <person name="Niimura Y."/>
            <person name="Huang Z."/>
            <person name="Li C."/>
            <person name="White S."/>
            <person name="Xiong Z."/>
            <person name="Fang D."/>
            <person name="Wang B."/>
            <person name="Ming Y."/>
            <person name="Chen Y."/>
            <person name="Zheng Y."/>
            <person name="Kuraku S."/>
            <person name="Pignatelli M."/>
            <person name="Herrero J."/>
            <person name="Beal K."/>
            <person name="Nozawa M."/>
            <person name="Li Q."/>
            <person name="Wang J."/>
            <person name="Zhang H."/>
            <person name="Yu L."/>
            <person name="Shigenobu S."/>
            <person name="Wang J."/>
            <person name="Liu J."/>
            <person name="Flicek P."/>
            <person name="Searle S."/>
            <person name="Wang J."/>
            <person name="Kuratani S."/>
            <person name="Yin Y."/>
            <person name="Aken B."/>
            <person name="Zhang G."/>
            <person name="Irie N."/>
        </authorList>
    </citation>
    <scope>NUCLEOTIDE SEQUENCE [LARGE SCALE GENOMIC DNA]</scope>
</reference>
<keyword evidence="2" id="KW-1185">Reference proteome</keyword>
<gene>
    <name evidence="1" type="ORF">UY3_17174</name>
</gene>
<accession>M7B110</accession>
<dbReference type="Proteomes" id="UP000031443">
    <property type="component" value="Unassembled WGS sequence"/>
</dbReference>
<evidence type="ECO:0000313" key="2">
    <source>
        <dbReference type="Proteomes" id="UP000031443"/>
    </source>
</evidence>
<sequence>MADRSEGAELTLTSGEEECEMRVCDTDGEPRGHVAEPTGDVCLARLRASPQALSMENLQGARDGLEQRGELGEELGSCLDLALERFSREPRCVQENAMMLVQWGEEELVFISGQGQCEMSVLLVDGEPQYHITELGRDRPVTWSHTSPEPLSVADLARVQDRLGHWGALGEELSSCFGEAISQFSREPRCVQENARMGIRWERESLEFLSGEGECEISVCYRDGRPQYDIGETQCSREPRATAAPAGQRLEEQDFYNYSLYFPINGFAAKSWTALEPAQRAHE</sequence>
<proteinExistence type="predicted"/>
<dbReference type="AlphaFoldDB" id="M7B110"/>
<protein>
    <submittedName>
        <fullName evidence="1">Uncharacterized protein</fullName>
    </submittedName>
</protein>
<name>M7B110_CHEMY</name>
<evidence type="ECO:0000313" key="1">
    <source>
        <dbReference type="EMBL" id="EMP25758.1"/>
    </source>
</evidence>
<organism evidence="1 2">
    <name type="scientific">Chelonia mydas</name>
    <name type="common">Green sea-turtle</name>
    <name type="synonym">Chelonia agassizi</name>
    <dbReference type="NCBI Taxonomy" id="8469"/>
    <lineage>
        <taxon>Eukaryota</taxon>
        <taxon>Metazoa</taxon>
        <taxon>Chordata</taxon>
        <taxon>Craniata</taxon>
        <taxon>Vertebrata</taxon>
        <taxon>Euteleostomi</taxon>
        <taxon>Archelosauria</taxon>
        <taxon>Testudinata</taxon>
        <taxon>Testudines</taxon>
        <taxon>Cryptodira</taxon>
        <taxon>Durocryptodira</taxon>
        <taxon>Americhelydia</taxon>
        <taxon>Chelonioidea</taxon>
        <taxon>Cheloniidae</taxon>
        <taxon>Chelonia</taxon>
    </lineage>
</organism>
<dbReference type="EMBL" id="KB586438">
    <property type="protein sequence ID" value="EMP25758.1"/>
    <property type="molecule type" value="Genomic_DNA"/>
</dbReference>